<accession>A0ABS9VRA9</accession>
<dbReference type="InterPro" id="IPR036249">
    <property type="entry name" value="Thioredoxin-like_sf"/>
</dbReference>
<dbReference type="SUPFAM" id="SSF52833">
    <property type="entry name" value="Thioredoxin-like"/>
    <property type="match status" value="1"/>
</dbReference>
<protein>
    <submittedName>
        <fullName evidence="1">DUF899 family protein</fullName>
    </submittedName>
</protein>
<dbReference type="Pfam" id="PF05988">
    <property type="entry name" value="DUF899"/>
    <property type="match status" value="1"/>
</dbReference>
<dbReference type="InterPro" id="IPR010296">
    <property type="entry name" value="DUF899_thioredox"/>
</dbReference>
<evidence type="ECO:0000313" key="1">
    <source>
        <dbReference type="EMBL" id="MCH8617074.1"/>
    </source>
</evidence>
<evidence type="ECO:0000313" key="2">
    <source>
        <dbReference type="Proteomes" id="UP001203058"/>
    </source>
</evidence>
<gene>
    <name evidence="1" type="ORF">LZ016_13315</name>
</gene>
<dbReference type="RefSeq" id="WP_241447946.1">
    <property type="nucleotide sequence ID" value="NZ_JAKZHW010000002.1"/>
</dbReference>
<dbReference type="Gene3D" id="3.40.30.10">
    <property type="entry name" value="Glutaredoxin"/>
    <property type="match status" value="1"/>
</dbReference>
<dbReference type="EMBL" id="JAKZHW010000002">
    <property type="protein sequence ID" value="MCH8617074.1"/>
    <property type="molecule type" value="Genomic_DNA"/>
</dbReference>
<name>A0ABS9VRA9_9SPHN</name>
<comment type="caution">
    <text evidence="1">The sequence shown here is derived from an EMBL/GenBank/DDBJ whole genome shotgun (WGS) entry which is preliminary data.</text>
</comment>
<dbReference type="Proteomes" id="UP001203058">
    <property type="component" value="Unassembled WGS sequence"/>
</dbReference>
<proteinExistence type="predicted"/>
<reference evidence="1 2" key="1">
    <citation type="submission" date="2022-03" db="EMBL/GenBank/DDBJ databases">
        <authorList>
            <person name="Jo J.-H."/>
            <person name="Im W.-T."/>
        </authorList>
    </citation>
    <scope>NUCLEOTIDE SEQUENCE [LARGE SCALE GENOMIC DNA]</scope>
    <source>
        <strain evidence="1 2">SM33</strain>
    </source>
</reference>
<organism evidence="1 2">
    <name type="scientific">Sphingomonas telluris</name>
    <dbReference type="NCBI Taxonomy" id="2907998"/>
    <lineage>
        <taxon>Bacteria</taxon>
        <taxon>Pseudomonadati</taxon>
        <taxon>Pseudomonadota</taxon>
        <taxon>Alphaproteobacteria</taxon>
        <taxon>Sphingomonadales</taxon>
        <taxon>Sphingomonadaceae</taxon>
        <taxon>Sphingomonas</taxon>
    </lineage>
</organism>
<keyword evidence="2" id="KW-1185">Reference proteome</keyword>
<sequence length="233" mass="26739">MTALRPAAELAEIGSKPFPRESAEYRAARTKLLAEEIELRRQIQRVAAQRRALPDGSEAGDYRFLDAEGKEHRFADLFGRHDTLVTYFWMFGPERERPCPMCTSFVGSLDIPARDIEQRVALVIIGRSPVSRQLEFARERGWNNLKFYQTVGDDFARDYRGLHDDGSEWAICASWRRQGDKVRLFWAAEGDFETADPGFDPHLAPDPTPLWNILDWTPGGRGTDWYPKLEYTA</sequence>